<dbReference type="EMBL" id="JAVRHT010000002">
    <property type="protein sequence ID" value="MDT0630535.1"/>
    <property type="molecule type" value="Genomic_DNA"/>
</dbReference>
<evidence type="ECO:0000313" key="2">
    <source>
        <dbReference type="EMBL" id="MDT0630535.1"/>
    </source>
</evidence>
<dbReference type="RefSeq" id="WP_311661706.1">
    <property type="nucleotide sequence ID" value="NZ_JAVRHT010000002.1"/>
</dbReference>
<comment type="caution">
    <text evidence="2">The sequence shown here is derived from an EMBL/GenBank/DDBJ whole genome shotgun (WGS) entry which is preliminary data.</text>
</comment>
<keyword evidence="1" id="KW-0732">Signal</keyword>
<reference evidence="2 3" key="1">
    <citation type="submission" date="2023-09" db="EMBL/GenBank/DDBJ databases">
        <authorList>
            <person name="Rey-Velasco X."/>
        </authorList>
    </citation>
    <scope>NUCLEOTIDE SEQUENCE [LARGE SCALE GENOMIC DNA]</scope>
    <source>
        <strain evidence="2 3">F394</strain>
    </source>
</reference>
<gene>
    <name evidence="2" type="ORF">RM540_02140</name>
</gene>
<proteinExistence type="predicted"/>
<feature type="chain" id="PRO_5046904626" evidence="1">
    <location>
        <begin position="20"/>
        <end position="215"/>
    </location>
</feature>
<evidence type="ECO:0000313" key="3">
    <source>
        <dbReference type="Proteomes" id="UP001267426"/>
    </source>
</evidence>
<protein>
    <submittedName>
        <fullName evidence="2">Uncharacterized protein</fullName>
    </submittedName>
</protein>
<keyword evidence="3" id="KW-1185">Reference proteome</keyword>
<evidence type="ECO:0000256" key="1">
    <source>
        <dbReference type="SAM" id="SignalP"/>
    </source>
</evidence>
<accession>A0ABU3BMP9</accession>
<organism evidence="2 3">
    <name type="scientific">Rubrivirga litoralis</name>
    <dbReference type="NCBI Taxonomy" id="3075598"/>
    <lineage>
        <taxon>Bacteria</taxon>
        <taxon>Pseudomonadati</taxon>
        <taxon>Rhodothermota</taxon>
        <taxon>Rhodothermia</taxon>
        <taxon>Rhodothermales</taxon>
        <taxon>Rubricoccaceae</taxon>
        <taxon>Rubrivirga</taxon>
    </lineage>
</organism>
<name>A0ABU3BMP9_9BACT</name>
<sequence length="215" mass="22956">MLHFAFVAALTLVAAAARAQPAAPTAELVNLYAVVEAEGAEEAVSTSSSMPVEDGTLVWVRSCDRATDDGALCWVLVDAPDVSYALLDMPRRDLRFLKPVAPITADARGTGAPNGFEIVWDETDWAVGPSFSALSARAGPSTDYRTLFEVERASEDVIRLEACAPKTDGAAGRWCLAEVHGPGDLLDYSGTSSRVGFVYTAALVPYVFDMGEEYE</sequence>
<feature type="signal peptide" evidence="1">
    <location>
        <begin position="1"/>
        <end position="19"/>
    </location>
</feature>
<dbReference type="Proteomes" id="UP001267426">
    <property type="component" value="Unassembled WGS sequence"/>
</dbReference>